<proteinExistence type="predicted"/>
<evidence type="ECO:0000313" key="1">
    <source>
        <dbReference type="EMBL" id="MDM7488706.1"/>
    </source>
</evidence>
<protein>
    <recommendedName>
        <fullName evidence="3">Minor tail protein</fullName>
    </recommendedName>
</protein>
<name>A0ABT7RM31_9NOCA</name>
<evidence type="ECO:0008006" key="3">
    <source>
        <dbReference type="Google" id="ProtNLM"/>
    </source>
</evidence>
<sequence length="315" mass="34775">MPTMTINIHGCDGSFWTVHGEGAGAEGVAMGKDQVKGLFDAPVRTEWRAGARQEGGSLKGVWHEWRDLELGFHVSAQRVSGGELEDIDSRFRQAFDYREDPWDHNSKLAKIEVVAPSGSSRFLDVQLYEAPDFNPGTDPYVVDHANPILPLRAGQPFWYEPDLVLTWTTADVAGSGLIPVANPTDLPANHKWICTRGDWVLPDVSWEGAPYKRKPGVAKLTGRDDRNRAIVMPTVGALEGGMTVDLDPMELMVRDAADTNLLGRMPVPGRYFEYQIPPKTQRQTVLPVSVTNAPEGGAMVKLVIPQRWTRPVGLQ</sequence>
<dbReference type="Proteomes" id="UP001233164">
    <property type="component" value="Unassembled WGS sequence"/>
</dbReference>
<accession>A0ABT7RM31</accession>
<comment type="caution">
    <text evidence="1">The sequence shown here is derived from an EMBL/GenBank/DDBJ whole genome shotgun (WGS) entry which is preliminary data.</text>
</comment>
<organism evidence="1 2">
    <name type="scientific">Rhodococcus indonesiensis</name>
    <dbReference type="NCBI Taxonomy" id="3055869"/>
    <lineage>
        <taxon>Bacteria</taxon>
        <taxon>Bacillati</taxon>
        <taxon>Actinomycetota</taxon>
        <taxon>Actinomycetes</taxon>
        <taxon>Mycobacteriales</taxon>
        <taxon>Nocardiaceae</taxon>
        <taxon>Rhodococcus</taxon>
    </lineage>
</organism>
<dbReference type="EMBL" id="JAUBOF010000027">
    <property type="protein sequence ID" value="MDM7488706.1"/>
    <property type="molecule type" value="Genomic_DNA"/>
</dbReference>
<keyword evidence="2" id="KW-1185">Reference proteome</keyword>
<gene>
    <name evidence="1" type="ORF">QT969_10425</name>
</gene>
<reference evidence="1 2" key="1">
    <citation type="submission" date="2023-06" db="EMBL/GenBank/DDBJ databases">
        <title>Rhodococcus indonesiensis sp. nov a new member of the Rhodococcus ruber lineage isolated from a sediment of neutral hot spring.</title>
        <authorList>
            <person name="Kusuma A.B."/>
            <person name="Fenylestari G."/>
            <person name="Ammar F."/>
            <person name="Nouioui I."/>
            <person name="Goodfellow M."/>
        </authorList>
    </citation>
    <scope>NUCLEOTIDE SEQUENCE [LARGE SCALE GENOMIC DNA]</scope>
    <source>
        <strain evidence="1 2">CSLK01-03</strain>
    </source>
</reference>
<evidence type="ECO:0000313" key="2">
    <source>
        <dbReference type="Proteomes" id="UP001233164"/>
    </source>
</evidence>
<dbReference type="RefSeq" id="WP_289378771.1">
    <property type="nucleotide sequence ID" value="NZ_JAUBOF010000027.1"/>
</dbReference>